<feature type="signal peptide" evidence="4">
    <location>
        <begin position="1"/>
        <end position="27"/>
    </location>
</feature>
<dbReference type="InterPro" id="IPR051093">
    <property type="entry name" value="Neuroligin/BSAL"/>
</dbReference>
<dbReference type="InterPro" id="IPR002018">
    <property type="entry name" value="CarbesteraseB"/>
</dbReference>
<evidence type="ECO:0000259" key="5">
    <source>
        <dbReference type="Pfam" id="PF00135"/>
    </source>
</evidence>
<keyword evidence="7" id="KW-1185">Reference proteome</keyword>
<evidence type="ECO:0000256" key="4">
    <source>
        <dbReference type="RuleBase" id="RU361235"/>
    </source>
</evidence>
<comment type="caution">
    <text evidence="6">The sequence shown here is derived from an EMBL/GenBank/DDBJ whole genome shotgun (WGS) entry which is preliminary data.</text>
</comment>
<dbReference type="PROSITE" id="PS00941">
    <property type="entry name" value="CARBOXYLESTERASE_B_2"/>
    <property type="match status" value="1"/>
</dbReference>
<evidence type="ECO:0000256" key="3">
    <source>
        <dbReference type="ARBA" id="ARBA00022801"/>
    </source>
</evidence>
<dbReference type="PROSITE" id="PS00122">
    <property type="entry name" value="CARBOXYLESTERASE_B_1"/>
    <property type="match status" value="1"/>
</dbReference>
<dbReference type="PANTHER" id="PTHR43903">
    <property type="entry name" value="NEUROLIGIN"/>
    <property type="match status" value="1"/>
</dbReference>
<proteinExistence type="inferred from homology"/>
<keyword evidence="2 4" id="KW-0732">Signal</keyword>
<dbReference type="Gene3D" id="3.40.50.1820">
    <property type="entry name" value="alpha/beta hydrolase"/>
    <property type="match status" value="1"/>
</dbReference>
<dbReference type="SUPFAM" id="SSF53474">
    <property type="entry name" value="alpha/beta-Hydrolases"/>
    <property type="match status" value="1"/>
</dbReference>
<feature type="domain" description="Carboxylesterase type B" evidence="5">
    <location>
        <begin position="33"/>
        <end position="550"/>
    </location>
</feature>
<dbReference type="EC" id="3.1.1.-" evidence="4"/>
<dbReference type="EMBL" id="CALNXI010000297">
    <property type="protein sequence ID" value="CAH3024270.1"/>
    <property type="molecule type" value="Genomic_DNA"/>
</dbReference>
<evidence type="ECO:0000313" key="7">
    <source>
        <dbReference type="Proteomes" id="UP001159427"/>
    </source>
</evidence>
<dbReference type="Proteomes" id="UP001159427">
    <property type="component" value="Unassembled WGS sequence"/>
</dbReference>
<dbReference type="Pfam" id="PF00135">
    <property type="entry name" value="COesterase"/>
    <property type="match status" value="1"/>
</dbReference>
<keyword evidence="3 4" id="KW-0378">Hydrolase</keyword>
<name>A0ABN8M714_9CNID</name>
<dbReference type="InterPro" id="IPR029058">
    <property type="entry name" value="AB_hydrolase_fold"/>
</dbReference>
<reference evidence="6 7" key="1">
    <citation type="submission" date="2022-05" db="EMBL/GenBank/DDBJ databases">
        <authorList>
            <consortium name="Genoscope - CEA"/>
            <person name="William W."/>
        </authorList>
    </citation>
    <scope>NUCLEOTIDE SEQUENCE [LARGE SCALE GENOMIC DNA]</scope>
</reference>
<evidence type="ECO:0000313" key="6">
    <source>
        <dbReference type="EMBL" id="CAH3024270.1"/>
    </source>
</evidence>
<evidence type="ECO:0000256" key="2">
    <source>
        <dbReference type="ARBA" id="ARBA00022729"/>
    </source>
</evidence>
<protein>
    <recommendedName>
        <fullName evidence="4">Carboxylic ester hydrolase</fullName>
        <ecNumber evidence="4">3.1.1.-</ecNumber>
    </recommendedName>
</protein>
<evidence type="ECO:0000256" key="1">
    <source>
        <dbReference type="ARBA" id="ARBA00005964"/>
    </source>
</evidence>
<accession>A0ABN8M714</accession>
<feature type="chain" id="PRO_5044972190" description="Carboxylic ester hydrolase" evidence="4">
    <location>
        <begin position="28"/>
        <end position="602"/>
    </location>
</feature>
<dbReference type="InterPro" id="IPR019819">
    <property type="entry name" value="Carboxylesterase_B_CS"/>
</dbReference>
<gene>
    <name evidence="6" type="ORF">PEVE_00022189</name>
</gene>
<sequence length="602" mass="67776">MESKNGQIPWKLLLFAFTTLVIGAAQANDHDALIITKLGSIQGVTQVISNAHGSAKAIHKFLGIPYAIPPIDSLRFAPPRPHKGWGKTVYQATSFKCICMQLIHHYNSSIRQAWDGFSEQDNICEDCLYLNIYTPINASKAEQRYPVLAYIHGGGFFAGTPVQVVSPGEYLPLRGVILVCIQYRLGSFGFFTTGDSTAAGNYGMLDQVEALRWIRENIESFGGDPTRVTLFGESAGGASVNLHILSPLSKGLVHGIITESGTDLSPFAFNENSVVSWSSRNLAEKLNCGLKKTDQMLRCLRSKKASEILQFATNGNFYPVVDKHFLPDSPRNLRKAGKFQKLPTIAGFVSNEGSFLLDSSLKEYDENIFKEYIKGHIINSMVDYADRTSLLVDAVLFQYTHWPGNSNNSSKIRQSLIDAFTDYFVVAPTHASLVYQSQFSPTWLYEFRHRSKHSPKQDWEGVAHGDITAYVFGVPLLNLSSPHPYTDTDRNISDFMVTAYTNFVKFGEKMPERVYGLEWRKFMPTDHFYLRIEATPHMAKNFQPLKIAFWNDYMPQLSESILKCLDPEIAGTTSVAHAKKFNYWESLLIMFIVNIWVLTWQT</sequence>
<organism evidence="6 7">
    <name type="scientific">Porites evermanni</name>
    <dbReference type="NCBI Taxonomy" id="104178"/>
    <lineage>
        <taxon>Eukaryota</taxon>
        <taxon>Metazoa</taxon>
        <taxon>Cnidaria</taxon>
        <taxon>Anthozoa</taxon>
        <taxon>Hexacorallia</taxon>
        <taxon>Scleractinia</taxon>
        <taxon>Fungiina</taxon>
        <taxon>Poritidae</taxon>
        <taxon>Porites</taxon>
    </lineage>
</organism>
<dbReference type="InterPro" id="IPR019826">
    <property type="entry name" value="Carboxylesterase_B_AS"/>
</dbReference>
<comment type="similarity">
    <text evidence="1 4">Belongs to the type-B carboxylesterase/lipase family.</text>
</comment>